<dbReference type="AlphaFoldDB" id="A0A1S7LH97"/>
<proteinExistence type="predicted"/>
<name>A0A1S7LH97_MAGMO</name>
<gene>
    <name evidence="1" type="ORF">MAGMO_1293</name>
</gene>
<organism evidence="1">
    <name type="scientific">Magnetococcus massalia (strain MO-1)</name>
    <dbReference type="NCBI Taxonomy" id="451514"/>
    <lineage>
        <taxon>Bacteria</taxon>
        <taxon>Pseudomonadati</taxon>
        <taxon>Pseudomonadota</taxon>
        <taxon>Magnetococcia</taxon>
        <taxon>Magnetococcales</taxon>
        <taxon>Magnetococcaceae</taxon>
        <taxon>Magnetococcus</taxon>
    </lineage>
</organism>
<evidence type="ECO:0000313" key="1">
    <source>
        <dbReference type="EMBL" id="CRH05484.1"/>
    </source>
</evidence>
<sequence>MAKRRFIWREGKMVEVDLHAPRPEPVGPMIMSDIEPYQNVVNRQWIGSRSSHRAFLKQHNLVEIGNEKVSSKAVETSSVRGDIQRAMQGR</sequence>
<dbReference type="EMBL" id="LO017727">
    <property type="protein sequence ID" value="CRH05484.1"/>
    <property type="molecule type" value="Genomic_DNA"/>
</dbReference>
<reference evidence="1" key="1">
    <citation type="submission" date="2015-04" db="EMBL/GenBank/DDBJ databases">
        <authorList>
            <person name="Syromyatnikov M.Y."/>
            <person name="Popov V.N."/>
        </authorList>
    </citation>
    <scope>NUCLEOTIDE SEQUENCE</scope>
    <source>
        <strain evidence="1">MO-1</strain>
    </source>
</reference>
<protein>
    <submittedName>
        <fullName evidence="1">Uncharacterized protein</fullName>
    </submittedName>
</protein>
<accession>A0A1S7LH97</accession>